<dbReference type="EMBL" id="CABVJH010000002">
    <property type="protein sequence ID" value="VVQ29754.1"/>
    <property type="molecule type" value="Genomic_DNA"/>
</dbReference>
<evidence type="ECO:0000313" key="1">
    <source>
        <dbReference type="EMBL" id="VVQ29754.1"/>
    </source>
</evidence>
<dbReference type="RefSeq" id="WP_224789196.1">
    <property type="nucleotide sequence ID" value="NZ_CABVJH010000002.1"/>
</dbReference>
<accession>A0A5E7W4H5</accession>
<dbReference type="SUPFAM" id="SSF88874">
    <property type="entry name" value="Receptor-binding domain of short tail fibre protein gp12"/>
    <property type="match status" value="1"/>
</dbReference>
<sequence>MSQHDMDVANGPGLTFRTDMNAALQALASQSSGAAAPSTTFPCQVWADTGTNRLKKRNSANTAWLDMGALDSTLRDAVSAICFAVDTGAANAYVCNFTPAITARSESVPIRFKATSANTGSCTINDGLGVVALVGGAHSALQGGEIVANGEAWAQWSSSVGGGSYILLFCTGAAEQVANATQSQHALTLGQATTLLSQPGRVDWFATMSPPSGYLAASGTAVSRTTYATLFAAITAQVTGTVTSGSNSISSVASPQAMWVGMPISGPGISAGVTITAVGASTITLSASATATSTTIVAICPFGVGDGSTTFNVPDARGRAPRGWDGGASLDPGRVFGSLQADQFPVHTHTYGSATFITTVAGGGSTTVANWVSGNTGSAGGGSETRMKNIAFLPCIKY</sequence>
<evidence type="ECO:0000313" key="2">
    <source>
        <dbReference type="Proteomes" id="UP000325645"/>
    </source>
</evidence>
<name>A0A5E7W4H5_PSEFL</name>
<dbReference type="AlphaFoldDB" id="A0A5E7W4H5"/>
<dbReference type="Proteomes" id="UP000325645">
    <property type="component" value="Unassembled WGS sequence"/>
</dbReference>
<reference evidence="1 2" key="1">
    <citation type="submission" date="2019-09" db="EMBL/GenBank/DDBJ databases">
        <authorList>
            <person name="Chandra G."/>
            <person name="Truman W A."/>
        </authorList>
    </citation>
    <scope>NUCLEOTIDE SEQUENCE [LARGE SCALE GENOMIC DNA]</scope>
    <source>
        <strain evidence="1">PS943</strain>
    </source>
</reference>
<evidence type="ECO:0008006" key="3">
    <source>
        <dbReference type="Google" id="ProtNLM"/>
    </source>
</evidence>
<protein>
    <recommendedName>
        <fullName evidence="3">Phage tail collar domain-containing protein</fullName>
    </recommendedName>
</protein>
<gene>
    <name evidence="1" type="ORF">PS943_01483</name>
</gene>
<organism evidence="1 2">
    <name type="scientific">Pseudomonas fluorescens</name>
    <dbReference type="NCBI Taxonomy" id="294"/>
    <lineage>
        <taxon>Bacteria</taxon>
        <taxon>Pseudomonadati</taxon>
        <taxon>Pseudomonadota</taxon>
        <taxon>Gammaproteobacteria</taxon>
        <taxon>Pseudomonadales</taxon>
        <taxon>Pseudomonadaceae</taxon>
        <taxon>Pseudomonas</taxon>
    </lineage>
</organism>
<proteinExistence type="predicted"/>